<keyword evidence="2" id="KW-1185">Reference proteome</keyword>
<sequence>MTYLSRYSCESGLMWRYTKWELFVLSRLGWDLSCVTPLDFLELLLIRLPIRSTKYPDLDVDKVRQHAQAFISLAAKVRFSDNFVTLSWKRAERTFEKFRISKAFSEVLEKQGNAGAHKDNGNRSM</sequence>
<dbReference type="STRING" id="7395.A0A1A9VSX1"/>
<accession>A0A1A9VSX1</accession>
<protein>
    <recommendedName>
        <fullName evidence="3">Cyclin N-terminal domain-containing protein</fullName>
    </recommendedName>
</protein>
<dbReference type="Gene3D" id="1.10.472.10">
    <property type="entry name" value="Cyclin-like"/>
    <property type="match status" value="2"/>
</dbReference>
<reference evidence="1" key="1">
    <citation type="submission" date="2020-05" db="UniProtKB">
        <authorList>
            <consortium name="EnsemblMetazoa"/>
        </authorList>
    </citation>
    <scope>IDENTIFICATION</scope>
    <source>
        <strain evidence="1">TTRI</strain>
    </source>
</reference>
<evidence type="ECO:0000313" key="2">
    <source>
        <dbReference type="Proteomes" id="UP000078200"/>
    </source>
</evidence>
<organism evidence="1 2">
    <name type="scientific">Glossina austeni</name>
    <name type="common">Savannah tsetse fly</name>
    <dbReference type="NCBI Taxonomy" id="7395"/>
    <lineage>
        <taxon>Eukaryota</taxon>
        <taxon>Metazoa</taxon>
        <taxon>Ecdysozoa</taxon>
        <taxon>Arthropoda</taxon>
        <taxon>Hexapoda</taxon>
        <taxon>Insecta</taxon>
        <taxon>Pterygota</taxon>
        <taxon>Neoptera</taxon>
        <taxon>Endopterygota</taxon>
        <taxon>Diptera</taxon>
        <taxon>Brachycera</taxon>
        <taxon>Muscomorpha</taxon>
        <taxon>Hippoboscoidea</taxon>
        <taxon>Glossinidae</taxon>
        <taxon>Glossina</taxon>
    </lineage>
</organism>
<evidence type="ECO:0008006" key="3">
    <source>
        <dbReference type="Google" id="ProtNLM"/>
    </source>
</evidence>
<dbReference type="EnsemblMetazoa" id="GAUT046368-RA">
    <property type="protein sequence ID" value="GAUT046368-PA"/>
    <property type="gene ID" value="GAUT046368"/>
</dbReference>
<proteinExistence type="predicted"/>
<name>A0A1A9VSX1_GLOAU</name>
<dbReference type="AlphaFoldDB" id="A0A1A9VSX1"/>
<dbReference type="Proteomes" id="UP000078200">
    <property type="component" value="Unassembled WGS sequence"/>
</dbReference>
<dbReference type="VEuPathDB" id="VectorBase:GAUT046368"/>
<evidence type="ECO:0000313" key="1">
    <source>
        <dbReference type="EnsemblMetazoa" id="GAUT046368-PA"/>
    </source>
</evidence>